<evidence type="ECO:0000256" key="1">
    <source>
        <dbReference type="ARBA" id="ARBA00003954"/>
    </source>
</evidence>
<evidence type="ECO:0000256" key="13">
    <source>
        <dbReference type="ARBA" id="ARBA00022967"/>
    </source>
</evidence>
<dbReference type="EC" id="7.2.2.14" evidence="4"/>
<sequence length="877" mass="96595">MQKTLNTDKIKNDSKAAKEKAAIILLKGIGIRYKSMADLKESFWFVPPEEIIKSLDTTENGLSTEEAKKRLQIYGINSIAASKSKSTFSLLISQFKSPIIIILFSATLLSFLLHDTLDALIILTIIIISGLLSFWQEYSANNAISKLLALVEVKVTVLRDNTPIQVKVEEIVPGDIILLKAGSLIPGDSIILDSNSLTVNEAILTGESFPAEKSPGIVSPDTPLAQRKNCLWMGTHVISGIGKALVVTTGKSTQFGSISERLKIKPKETEFERGINQFGYFLIELTLLLVIFIFAVNVLLERPALDSFLFSLALAVGLTPQLLPAIISVNLSYGAKKMAEAKVVVKRLASIENFGSMDVLCSDKTGTLTQGEIQLQAGADANGKPSEKVLMYAYINAFFESGFVNPIDQAIRNYKEFDVKDYEKIDEHPYDFIRKRLSIMVSKQGSDESLMVTKGAISNILEICTKAELETGEIVDISTILPNIQQLYENYSNSGYRVLGIAYKKIDAKSTIEDEKEEDMIFLGFLTFTDPLKPGIIETITNLKNLGVSLKIVTGDNRYIAANIVKQLGFNNAEILTGPEIHKMTNGALTQRSSSVSIFAEVEPNEKERIIESLKNAGHVVGYMGDGINDVSALHTADVSLSVDSAVDVAKEVADIVLLEKNLNVLADGIMAGRNTFANTLKYVFMATSANFGNMFSMAGASLFLPFLPLLPKQVLLTNLLTDFPEMTIATDSVDAEMVEKPRRWDIGFIRKFMLTFGLLSSVFDYLTFGSLLLLIHADDVQFRTGWFVESVISAALIVLVVRSRRPFYKSKPGKYLLIATFAVATATVAIPYSPLGGILGFEPLKIHTLLLIAAIIFIYIISAEIIKFQFYKRIKY</sequence>
<dbReference type="InterPro" id="IPR006415">
    <property type="entry name" value="P-type_ATPase_IIIB"/>
</dbReference>
<dbReference type="SFLD" id="SFLDF00027">
    <property type="entry name" value="p-type_atpase"/>
    <property type="match status" value="1"/>
</dbReference>
<comment type="subcellular location">
    <subcellularLocation>
        <location evidence="2">Cell inner membrane</location>
        <topology evidence="2">Multi-pass membrane protein</topology>
    </subcellularLocation>
</comment>
<dbReference type="Proteomes" id="UP000062160">
    <property type="component" value="Unassembled WGS sequence"/>
</dbReference>
<keyword evidence="13" id="KW-1278">Translocase</keyword>
<dbReference type="Gene3D" id="3.40.50.1000">
    <property type="entry name" value="HAD superfamily/HAD-like"/>
    <property type="match status" value="1"/>
</dbReference>
<dbReference type="InterPro" id="IPR036412">
    <property type="entry name" value="HAD-like_sf"/>
</dbReference>
<evidence type="ECO:0000256" key="9">
    <source>
        <dbReference type="ARBA" id="ARBA00022692"/>
    </source>
</evidence>
<dbReference type="Pfam" id="PF00122">
    <property type="entry name" value="E1-E2_ATPase"/>
    <property type="match status" value="1"/>
</dbReference>
<dbReference type="Pfam" id="PF00690">
    <property type="entry name" value="Cation_ATPase_N"/>
    <property type="match status" value="1"/>
</dbReference>
<feature type="transmembrane region" description="Helical" evidence="18">
    <location>
        <begin position="787"/>
        <end position="804"/>
    </location>
</feature>
<evidence type="ECO:0000256" key="17">
    <source>
        <dbReference type="ARBA" id="ARBA00047295"/>
    </source>
</evidence>
<dbReference type="InterPro" id="IPR008250">
    <property type="entry name" value="ATPase_P-typ_transduc_dom_A_sf"/>
</dbReference>
<dbReference type="Gene3D" id="3.40.1110.10">
    <property type="entry name" value="Calcium-transporting ATPase, cytoplasmic domain N"/>
    <property type="match status" value="1"/>
</dbReference>
<dbReference type="InterPro" id="IPR004014">
    <property type="entry name" value="ATPase_P-typ_cation-transptr_N"/>
</dbReference>
<evidence type="ECO:0000256" key="5">
    <source>
        <dbReference type="ARBA" id="ARBA00013555"/>
    </source>
</evidence>
<dbReference type="NCBIfam" id="TIGR01494">
    <property type="entry name" value="ATPase_P-type"/>
    <property type="match status" value="2"/>
</dbReference>
<dbReference type="PROSITE" id="PS00154">
    <property type="entry name" value="ATPASE_E1_E2"/>
    <property type="match status" value="1"/>
</dbReference>
<dbReference type="Pfam" id="PF13246">
    <property type="entry name" value="Cation_ATPase"/>
    <property type="match status" value="1"/>
</dbReference>
<dbReference type="SUPFAM" id="SSF56784">
    <property type="entry name" value="HAD-like"/>
    <property type="match status" value="1"/>
</dbReference>
<evidence type="ECO:0000256" key="16">
    <source>
        <dbReference type="ARBA" id="ARBA00029806"/>
    </source>
</evidence>
<dbReference type="EMBL" id="DF977003">
    <property type="protein sequence ID" value="GAQ25912.1"/>
    <property type="molecule type" value="Genomic_DNA"/>
</dbReference>
<feature type="transmembrane region" description="Helical" evidence="18">
    <location>
        <begin position="119"/>
        <end position="138"/>
    </location>
</feature>
<evidence type="ECO:0000259" key="19">
    <source>
        <dbReference type="SMART" id="SM00831"/>
    </source>
</evidence>
<feature type="transmembrane region" description="Helical" evidence="18">
    <location>
        <begin position="95"/>
        <end position="113"/>
    </location>
</feature>
<dbReference type="FunFam" id="3.40.50.1000:FF:000001">
    <property type="entry name" value="Phospholipid-transporting ATPase IC"/>
    <property type="match status" value="1"/>
</dbReference>
<dbReference type="STRING" id="224999.GCA_001485475_01948"/>
<reference evidence="20" key="1">
    <citation type="journal article" date="2016" name="Genome Announc.">
        <title>Draft Genome Sequence of the Syntrophic Lactate-Degrading Bacterium Tepidanaerobacter syntrophicus JLT.</title>
        <authorList>
            <person name="Matsuura N."/>
            <person name="Ohashi A."/>
            <person name="Tourlousse D.M."/>
            <person name="Sekiguchi Y."/>
        </authorList>
    </citation>
    <scope>NUCLEOTIDE SEQUENCE [LARGE SCALE GENOMIC DNA]</scope>
    <source>
        <strain evidence="20">JL</strain>
    </source>
</reference>
<name>A0A0U9I5L4_9FIRM</name>
<evidence type="ECO:0000256" key="3">
    <source>
        <dbReference type="ARBA" id="ARBA00008746"/>
    </source>
</evidence>
<evidence type="ECO:0000313" key="21">
    <source>
        <dbReference type="Proteomes" id="UP000062160"/>
    </source>
</evidence>
<keyword evidence="7" id="KW-0997">Cell inner membrane</keyword>
<evidence type="ECO:0000313" key="20">
    <source>
        <dbReference type="EMBL" id="GAQ25912.1"/>
    </source>
</evidence>
<dbReference type="InterPro" id="IPR023214">
    <property type="entry name" value="HAD_sf"/>
</dbReference>
<dbReference type="InterPro" id="IPR018303">
    <property type="entry name" value="ATPase_P-typ_P_site"/>
</dbReference>
<evidence type="ECO:0000256" key="10">
    <source>
        <dbReference type="ARBA" id="ARBA00022741"/>
    </source>
</evidence>
<dbReference type="GO" id="GO:0016887">
    <property type="term" value="F:ATP hydrolysis activity"/>
    <property type="evidence" value="ECO:0007669"/>
    <property type="project" value="InterPro"/>
</dbReference>
<feature type="transmembrane region" description="Helical" evidence="18">
    <location>
        <begin position="278"/>
        <end position="300"/>
    </location>
</feature>
<evidence type="ECO:0000256" key="8">
    <source>
        <dbReference type="ARBA" id="ARBA00022553"/>
    </source>
</evidence>
<keyword evidence="21" id="KW-1185">Reference proteome</keyword>
<evidence type="ECO:0000256" key="4">
    <source>
        <dbReference type="ARBA" id="ARBA00012786"/>
    </source>
</evidence>
<dbReference type="GO" id="GO:0015444">
    <property type="term" value="F:P-type magnesium transporter activity"/>
    <property type="evidence" value="ECO:0007669"/>
    <property type="project" value="UniProtKB-EC"/>
</dbReference>
<evidence type="ECO:0000256" key="6">
    <source>
        <dbReference type="ARBA" id="ARBA00022475"/>
    </source>
</evidence>
<keyword evidence="8" id="KW-0597">Phosphoprotein</keyword>
<feature type="transmembrane region" description="Helical" evidence="18">
    <location>
        <begin position="816"/>
        <end position="835"/>
    </location>
</feature>
<evidence type="ECO:0000256" key="7">
    <source>
        <dbReference type="ARBA" id="ARBA00022519"/>
    </source>
</evidence>
<dbReference type="InterPro" id="IPR044492">
    <property type="entry name" value="P_typ_ATPase_HD_dom"/>
</dbReference>
<comment type="similarity">
    <text evidence="3">Belongs to the cation transport ATPase (P-type) (TC 3.A.3) family. Type IIIB subfamily.</text>
</comment>
<dbReference type="SFLD" id="SFLDG00002">
    <property type="entry name" value="C1.7:_P-type_atpase_like"/>
    <property type="match status" value="1"/>
</dbReference>
<dbReference type="NCBIfam" id="TIGR01524">
    <property type="entry name" value="ATPase-IIIB_Mg"/>
    <property type="match status" value="1"/>
</dbReference>
<dbReference type="SFLD" id="SFLDS00003">
    <property type="entry name" value="Haloacid_Dehalogenase"/>
    <property type="match status" value="1"/>
</dbReference>
<keyword evidence="14 18" id="KW-1133">Transmembrane helix</keyword>
<dbReference type="PRINTS" id="PR01836">
    <property type="entry name" value="MGATPASE"/>
</dbReference>
<dbReference type="GO" id="GO:0005524">
    <property type="term" value="F:ATP binding"/>
    <property type="evidence" value="ECO:0007669"/>
    <property type="project" value="UniProtKB-KW"/>
</dbReference>
<dbReference type="SMART" id="SM00831">
    <property type="entry name" value="Cation_ATPase_N"/>
    <property type="match status" value="1"/>
</dbReference>
<feature type="domain" description="Cation-transporting P-type ATPase N-terminal" evidence="19">
    <location>
        <begin position="42"/>
        <end position="115"/>
    </location>
</feature>
<comment type="catalytic activity">
    <reaction evidence="17">
        <text>Mg(2+)(out) + ATP + H2O = Mg(2+)(in) + ADP + phosphate + H(+)</text>
        <dbReference type="Rhea" id="RHEA:10260"/>
        <dbReference type="ChEBI" id="CHEBI:15377"/>
        <dbReference type="ChEBI" id="CHEBI:15378"/>
        <dbReference type="ChEBI" id="CHEBI:18420"/>
        <dbReference type="ChEBI" id="CHEBI:30616"/>
        <dbReference type="ChEBI" id="CHEBI:43474"/>
        <dbReference type="ChEBI" id="CHEBI:456216"/>
        <dbReference type="EC" id="7.2.2.14"/>
    </reaction>
</comment>
<dbReference type="PANTHER" id="PTHR42861">
    <property type="entry name" value="CALCIUM-TRANSPORTING ATPASE"/>
    <property type="match status" value="1"/>
</dbReference>
<evidence type="ECO:0000256" key="14">
    <source>
        <dbReference type="ARBA" id="ARBA00022989"/>
    </source>
</evidence>
<dbReference type="GO" id="GO:0005886">
    <property type="term" value="C:plasma membrane"/>
    <property type="evidence" value="ECO:0007669"/>
    <property type="project" value="UniProtKB-SubCell"/>
</dbReference>
<dbReference type="SUPFAM" id="SSF81665">
    <property type="entry name" value="Calcium ATPase, transmembrane domain M"/>
    <property type="match status" value="1"/>
</dbReference>
<evidence type="ECO:0000256" key="18">
    <source>
        <dbReference type="SAM" id="Phobius"/>
    </source>
</evidence>
<feature type="transmembrane region" description="Helical" evidence="18">
    <location>
        <begin position="847"/>
        <end position="867"/>
    </location>
</feature>
<keyword evidence="9 18" id="KW-0812">Transmembrane</keyword>
<protein>
    <recommendedName>
        <fullName evidence="5">Magnesium-transporting ATPase, P-type 1</fullName>
        <ecNumber evidence="4">7.2.2.14</ecNumber>
    </recommendedName>
    <alternativeName>
        <fullName evidence="16">Mg(2+) transport ATPase, P-type 1</fullName>
    </alternativeName>
</protein>
<comment type="function">
    <text evidence="1">Mediates magnesium influx to the cytosol.</text>
</comment>
<evidence type="ECO:0000256" key="15">
    <source>
        <dbReference type="ARBA" id="ARBA00023136"/>
    </source>
</evidence>
<accession>A0A0U9I5L4</accession>
<feature type="transmembrane region" description="Helical" evidence="18">
    <location>
        <begin position="312"/>
        <end position="333"/>
    </location>
</feature>
<evidence type="ECO:0000256" key="12">
    <source>
        <dbReference type="ARBA" id="ARBA00022842"/>
    </source>
</evidence>
<dbReference type="AlphaFoldDB" id="A0A0U9I5L4"/>
<keyword evidence="6" id="KW-1003">Cell membrane</keyword>
<dbReference type="InterPro" id="IPR023299">
    <property type="entry name" value="ATPase_P-typ_cyto_dom_N"/>
</dbReference>
<dbReference type="InterPro" id="IPR001757">
    <property type="entry name" value="P_typ_ATPase"/>
</dbReference>
<dbReference type="Gene3D" id="1.20.1110.10">
    <property type="entry name" value="Calcium-transporting ATPase, transmembrane domain"/>
    <property type="match status" value="1"/>
</dbReference>
<dbReference type="InterPro" id="IPR023298">
    <property type="entry name" value="ATPase_P-typ_TM_dom_sf"/>
</dbReference>
<proteinExistence type="inferred from homology"/>
<evidence type="ECO:0000256" key="2">
    <source>
        <dbReference type="ARBA" id="ARBA00004429"/>
    </source>
</evidence>
<keyword evidence="11" id="KW-0067">ATP-binding</keyword>
<dbReference type="InterPro" id="IPR059000">
    <property type="entry name" value="ATPase_P-type_domA"/>
</dbReference>
<organism evidence="20">
    <name type="scientific">Tepidanaerobacter syntrophicus</name>
    <dbReference type="NCBI Taxonomy" id="224999"/>
    <lineage>
        <taxon>Bacteria</taxon>
        <taxon>Bacillati</taxon>
        <taxon>Bacillota</taxon>
        <taxon>Clostridia</taxon>
        <taxon>Thermosediminibacterales</taxon>
        <taxon>Tepidanaerobacteraceae</taxon>
        <taxon>Tepidanaerobacter</taxon>
    </lineage>
</organism>
<dbReference type="InterPro" id="IPR006068">
    <property type="entry name" value="ATPase_P-typ_cation-transptr_C"/>
</dbReference>
<dbReference type="Gene3D" id="2.70.150.10">
    <property type="entry name" value="Calcium-transporting ATPase, cytoplasmic transduction domain A"/>
    <property type="match status" value="1"/>
</dbReference>
<keyword evidence="10" id="KW-0547">Nucleotide-binding</keyword>
<keyword evidence="12" id="KW-0460">Magnesium</keyword>
<feature type="transmembrane region" description="Helical" evidence="18">
    <location>
        <begin position="753"/>
        <end position="775"/>
    </location>
</feature>
<keyword evidence="15 18" id="KW-0472">Membrane</keyword>
<gene>
    <name evidence="20" type="ORF">TSYNT_9162</name>
</gene>
<dbReference type="SUPFAM" id="SSF81653">
    <property type="entry name" value="Calcium ATPase, transduction domain A"/>
    <property type="match status" value="1"/>
</dbReference>
<dbReference type="Pfam" id="PF00689">
    <property type="entry name" value="Cation_ATPase_C"/>
    <property type="match status" value="1"/>
</dbReference>
<evidence type="ECO:0000256" key="11">
    <source>
        <dbReference type="ARBA" id="ARBA00022840"/>
    </source>
</evidence>